<evidence type="ECO:0000256" key="7">
    <source>
        <dbReference type="SAM" id="MobiDB-lite"/>
    </source>
</evidence>
<keyword evidence="10" id="KW-1185">Reference proteome</keyword>
<keyword evidence="6" id="KW-0067">ATP-binding</keyword>
<dbReference type="EMBL" id="WBOF01000001">
    <property type="protein sequence ID" value="MQS11287.1"/>
    <property type="molecule type" value="Genomic_DNA"/>
</dbReference>
<gene>
    <name evidence="9" type="ORF">F7Q99_03030</name>
</gene>
<evidence type="ECO:0000256" key="4">
    <source>
        <dbReference type="ARBA" id="ARBA00022741"/>
    </source>
</evidence>
<evidence type="ECO:0000256" key="2">
    <source>
        <dbReference type="ARBA" id="ARBA00022527"/>
    </source>
</evidence>
<dbReference type="Proteomes" id="UP000450000">
    <property type="component" value="Unassembled WGS sequence"/>
</dbReference>
<evidence type="ECO:0000313" key="9">
    <source>
        <dbReference type="EMBL" id="MQS11287.1"/>
    </source>
</evidence>
<keyword evidence="3 9" id="KW-0808">Transferase</keyword>
<dbReference type="InterPro" id="IPR000719">
    <property type="entry name" value="Prot_kinase_dom"/>
</dbReference>
<evidence type="ECO:0000256" key="1">
    <source>
        <dbReference type="ARBA" id="ARBA00012513"/>
    </source>
</evidence>
<dbReference type="OrthoDB" id="5181219at2"/>
<dbReference type="SUPFAM" id="SSF63829">
    <property type="entry name" value="Calcium-dependent phosphotriesterase"/>
    <property type="match status" value="1"/>
</dbReference>
<name>A0A6N7KLQ4_9ACTN</name>
<dbReference type="InterPro" id="IPR011009">
    <property type="entry name" value="Kinase-like_dom_sf"/>
</dbReference>
<keyword evidence="2" id="KW-0723">Serine/threonine-protein kinase</keyword>
<dbReference type="PANTHER" id="PTHR43289">
    <property type="entry name" value="MITOGEN-ACTIVATED PROTEIN KINASE KINASE KINASE 20-RELATED"/>
    <property type="match status" value="1"/>
</dbReference>
<dbReference type="PANTHER" id="PTHR43289:SF6">
    <property type="entry name" value="SERINE_THREONINE-PROTEIN KINASE NEKL-3"/>
    <property type="match status" value="1"/>
</dbReference>
<evidence type="ECO:0000256" key="5">
    <source>
        <dbReference type="ARBA" id="ARBA00022777"/>
    </source>
</evidence>
<feature type="region of interest" description="Disordered" evidence="7">
    <location>
        <begin position="1"/>
        <end position="35"/>
    </location>
</feature>
<evidence type="ECO:0000259" key="8">
    <source>
        <dbReference type="PROSITE" id="PS50011"/>
    </source>
</evidence>
<dbReference type="Pfam" id="PF00069">
    <property type="entry name" value="Pkinase"/>
    <property type="match status" value="1"/>
</dbReference>
<dbReference type="PROSITE" id="PS50011">
    <property type="entry name" value="PROTEIN_KINASE_DOM"/>
    <property type="match status" value="1"/>
</dbReference>
<proteinExistence type="predicted"/>
<dbReference type="Gene3D" id="1.10.510.10">
    <property type="entry name" value="Transferase(Phosphotransferase) domain 1"/>
    <property type="match status" value="1"/>
</dbReference>
<comment type="caution">
    <text evidence="9">The sequence shown here is derived from an EMBL/GenBank/DDBJ whole genome shotgun (WGS) entry which is preliminary data.</text>
</comment>
<evidence type="ECO:0000313" key="10">
    <source>
        <dbReference type="Proteomes" id="UP000450000"/>
    </source>
</evidence>
<organism evidence="9 10">
    <name type="scientific">Streptomyces kaniharaensis</name>
    <dbReference type="NCBI Taxonomy" id="212423"/>
    <lineage>
        <taxon>Bacteria</taxon>
        <taxon>Bacillati</taxon>
        <taxon>Actinomycetota</taxon>
        <taxon>Actinomycetes</taxon>
        <taxon>Kitasatosporales</taxon>
        <taxon>Streptomycetaceae</taxon>
        <taxon>Streptomyces</taxon>
    </lineage>
</organism>
<dbReference type="SUPFAM" id="SSF56112">
    <property type="entry name" value="Protein kinase-like (PK-like)"/>
    <property type="match status" value="1"/>
</dbReference>
<protein>
    <recommendedName>
        <fullName evidence="1">non-specific serine/threonine protein kinase</fullName>
        <ecNumber evidence="1">2.7.11.1</ecNumber>
    </recommendedName>
</protein>
<evidence type="ECO:0000256" key="6">
    <source>
        <dbReference type="ARBA" id="ARBA00022840"/>
    </source>
</evidence>
<dbReference type="GO" id="GO:0005524">
    <property type="term" value="F:ATP binding"/>
    <property type="evidence" value="ECO:0007669"/>
    <property type="project" value="UniProtKB-KW"/>
</dbReference>
<dbReference type="EC" id="2.7.11.1" evidence="1"/>
<accession>A0A6N7KLQ4</accession>
<reference evidence="9 10" key="1">
    <citation type="submission" date="2019-09" db="EMBL/GenBank/DDBJ databases">
        <title>Genome Sequences of Streptomyces kaniharaensis ATCC 21070.</title>
        <authorList>
            <person name="Zhu W."/>
            <person name="De Crecy-Lagard V."/>
            <person name="Richards N.G."/>
        </authorList>
    </citation>
    <scope>NUCLEOTIDE SEQUENCE [LARGE SCALE GENOMIC DNA]</scope>
    <source>
        <strain evidence="9 10">SF-557</strain>
    </source>
</reference>
<keyword evidence="5" id="KW-0418">Kinase</keyword>
<keyword evidence="4" id="KW-0547">Nucleotide-binding</keyword>
<dbReference type="AlphaFoldDB" id="A0A6N7KLQ4"/>
<dbReference type="SMART" id="SM00220">
    <property type="entry name" value="S_TKc"/>
    <property type="match status" value="1"/>
</dbReference>
<feature type="domain" description="Protein kinase" evidence="8">
    <location>
        <begin position="61"/>
        <end position="324"/>
    </location>
</feature>
<dbReference type="GO" id="GO:0004674">
    <property type="term" value="F:protein serine/threonine kinase activity"/>
    <property type="evidence" value="ECO:0007669"/>
    <property type="project" value="UniProtKB-KW"/>
</dbReference>
<sequence>MMLLSEDQDRASVGRRHRNEHYPGQREQPARCPRAGVRRQAGVARWVPGLRFGPEFDPEQYELLEFHHRGGEAEVWRAVRTGHSGLKELVAAKIMLERDPSEVRRWLGRWDDVSHNAHRLGVTDLVVPSFLLGPSPHRPGTMPTSSLLGYQISPWVDGVPLHSWARANRAGPAAAAEVLARLCRIVDELHRKRWVHRDISPANVLVDAHGQVKLIDLTFLAPLDHTLTVAVFTPGHVPPEAEQVGGFPTTGKDLFAVGTLARTLLLPEHGRLDHRSAAEQARAELLAAGYGDDIAQWACEALARDPDRRPAPLGPWAARGRELLRAHRPSPRTTGLAVLPDAAGRPLVAAAGAAGVVLAGHGAHRLPPGHGPVAVRELVFGWAGRQGELVLCAEDGAGALWVGTATGWWEAARGVTGLAGAVDSTGELTVWTAAGGALHSYRWAPGRTLTGRELPGCPADRVLAAVEERSGAWLVLVEHGGRVLSWRTGSTPTPLGPPGTVRAAALARTSAGPQAATLHADGSVRLHTVGSAGPGSETGDGEPALGLAMAGHRGGPTIALAGEGGVRLRLPATGTSRRPRWWRPTLRPATRVALAVGDDWRLCLAAMVEGELQCWQEDAGYRWQSVPLPDPGEA</sequence>
<evidence type="ECO:0000256" key="3">
    <source>
        <dbReference type="ARBA" id="ARBA00022679"/>
    </source>
</evidence>